<name>A0AAV1M827_9NEOP</name>
<dbReference type="Proteomes" id="UP001314205">
    <property type="component" value="Unassembled WGS sequence"/>
</dbReference>
<organism evidence="1 2">
    <name type="scientific">Parnassius mnemosyne</name>
    <name type="common">clouded apollo</name>
    <dbReference type="NCBI Taxonomy" id="213953"/>
    <lineage>
        <taxon>Eukaryota</taxon>
        <taxon>Metazoa</taxon>
        <taxon>Ecdysozoa</taxon>
        <taxon>Arthropoda</taxon>
        <taxon>Hexapoda</taxon>
        <taxon>Insecta</taxon>
        <taxon>Pterygota</taxon>
        <taxon>Neoptera</taxon>
        <taxon>Endopterygota</taxon>
        <taxon>Lepidoptera</taxon>
        <taxon>Glossata</taxon>
        <taxon>Ditrysia</taxon>
        <taxon>Papilionoidea</taxon>
        <taxon>Papilionidae</taxon>
        <taxon>Parnassiinae</taxon>
        <taxon>Parnassini</taxon>
        <taxon>Parnassius</taxon>
        <taxon>Driopa</taxon>
    </lineage>
</organism>
<comment type="caution">
    <text evidence="1">The sequence shown here is derived from an EMBL/GenBank/DDBJ whole genome shotgun (WGS) entry which is preliminary data.</text>
</comment>
<accession>A0AAV1M827</accession>
<gene>
    <name evidence="1" type="ORF">PARMNEM_LOCUS22163</name>
</gene>
<keyword evidence="2" id="KW-1185">Reference proteome</keyword>
<reference evidence="1 2" key="1">
    <citation type="submission" date="2023-11" db="EMBL/GenBank/DDBJ databases">
        <authorList>
            <person name="Hedman E."/>
            <person name="Englund M."/>
            <person name="Stromberg M."/>
            <person name="Nyberg Akerstrom W."/>
            <person name="Nylinder S."/>
            <person name="Jareborg N."/>
            <person name="Kallberg Y."/>
            <person name="Kronander E."/>
        </authorList>
    </citation>
    <scope>NUCLEOTIDE SEQUENCE [LARGE SCALE GENOMIC DNA]</scope>
</reference>
<proteinExistence type="predicted"/>
<sequence>MLRDLHPSSIKNYIDGELPLLRTMVNFLITINKGIRTSFSLHNTALLIYLCKYFYLQFTDNRSIYINNNSRKCHFLAMALTKTLGNVTNQFAQAIKVFCPATVTQTNRNTYQNTATTVFAIENTFTSVRHVQNISVICDL</sequence>
<dbReference type="AlphaFoldDB" id="A0AAV1M827"/>
<dbReference type="EMBL" id="CAVLGL010000159">
    <property type="protein sequence ID" value="CAK1603860.1"/>
    <property type="molecule type" value="Genomic_DNA"/>
</dbReference>
<protein>
    <submittedName>
        <fullName evidence="1">Uncharacterized protein</fullName>
    </submittedName>
</protein>
<evidence type="ECO:0000313" key="2">
    <source>
        <dbReference type="Proteomes" id="UP001314205"/>
    </source>
</evidence>
<evidence type="ECO:0000313" key="1">
    <source>
        <dbReference type="EMBL" id="CAK1603860.1"/>
    </source>
</evidence>